<dbReference type="AlphaFoldDB" id="E6M0F4"/>
<accession>E6M0F4</accession>
<name>E6M0F4_9ACTO</name>
<gene>
    <name evidence="1" type="ORF">HMPREF0388_1537</name>
</gene>
<protein>
    <submittedName>
        <fullName evidence="1">Uncharacterized protein</fullName>
    </submittedName>
</protein>
<sequence>MIMRDIFIGSNNSPIYSQQISHTRIDSTLESNLSNSRLRAILGDVIDINSEAHFIADAFSNLSKIDTILHRSKDSLTELVTDYNHRRDLILKACSTNETYKANEHKLLEALDSEFRERISSYADDCVGLINNVANKAASSDASLVAMDWISGYKGSEGLFLRDSEAHGIKTDIISFFTQALNDSKGNTPTKNNQRSDYHGQYLTAADLTGSSFFRKLEVFAHTISSKQMQQDNLRINEANERKNRPHNDVLAAKYASSDWRWATRLDIKVWQHDYQIAAARLEDTSHLDGFSDALKRILGRFDASASVYNKFTGLDPDEGPSLSQKIEDTANTLGKTTLKHGADTFKKYLSRIDTFANSLSTNQIALLGVMYADAESIGNDKAFLKVDAFAKALATHNFHGFKLGNIGTVKGVHLLNHLRWYLDDESSTGILRVNFSNSLTLNEQMALITNKYLPWMVQSEPTKMKLVDSALRKLHNH</sequence>
<evidence type="ECO:0000313" key="1">
    <source>
        <dbReference type="EMBL" id="EFU79434.1"/>
    </source>
</evidence>
<organism evidence="1 2">
    <name type="scientific">Mobiluncus curtisii ATCC 51333</name>
    <dbReference type="NCBI Taxonomy" id="887326"/>
    <lineage>
        <taxon>Bacteria</taxon>
        <taxon>Bacillati</taxon>
        <taxon>Actinomycetota</taxon>
        <taxon>Actinomycetes</taxon>
        <taxon>Actinomycetales</taxon>
        <taxon>Actinomycetaceae</taxon>
        <taxon>Mobiluncus</taxon>
    </lineage>
</organism>
<dbReference type="HOGENOM" id="CLU_585022_0_0_11"/>
<evidence type="ECO:0000313" key="2">
    <source>
        <dbReference type="Proteomes" id="UP000005573"/>
    </source>
</evidence>
<reference evidence="1 2" key="1">
    <citation type="submission" date="2010-12" db="EMBL/GenBank/DDBJ databases">
        <authorList>
            <person name="Muzny D."/>
            <person name="Qin X."/>
            <person name="Deng J."/>
            <person name="Jiang H."/>
            <person name="Liu Y."/>
            <person name="Qu J."/>
            <person name="Song X.-Z."/>
            <person name="Zhang L."/>
            <person name="Thornton R."/>
            <person name="Coyle M."/>
            <person name="Francisco L."/>
            <person name="Jackson L."/>
            <person name="Javaid M."/>
            <person name="Korchina V."/>
            <person name="Kovar C."/>
            <person name="Mata R."/>
            <person name="Mathew T."/>
            <person name="Ngo R."/>
            <person name="Nguyen L."/>
            <person name="Nguyen N."/>
            <person name="Okwuonu G."/>
            <person name="Ongeri F."/>
            <person name="Pham C."/>
            <person name="Simmons D."/>
            <person name="Wilczek-Boney K."/>
            <person name="Hale W."/>
            <person name="Jakkamsetti A."/>
            <person name="Pham P."/>
            <person name="Ruth R."/>
            <person name="San Lucas F."/>
            <person name="Warren J."/>
            <person name="Zhang J."/>
            <person name="Zhao Z."/>
            <person name="Zhou C."/>
            <person name="Zhu D."/>
            <person name="Lee S."/>
            <person name="Bess C."/>
            <person name="Blankenburg K."/>
            <person name="Forbes L."/>
            <person name="Fu Q."/>
            <person name="Gubbala S."/>
            <person name="Hirani K."/>
            <person name="Jayaseelan J.C."/>
            <person name="Lara F."/>
            <person name="Munidasa M."/>
            <person name="Palculict T."/>
            <person name="Patil S."/>
            <person name="Pu L.-L."/>
            <person name="Saada N."/>
            <person name="Tang L."/>
            <person name="Weissenberger G."/>
            <person name="Zhu Y."/>
            <person name="Hemphill L."/>
            <person name="Shang Y."/>
            <person name="Youmans B."/>
            <person name="Ayvaz T."/>
            <person name="Ross M."/>
            <person name="Santibanez J."/>
            <person name="Aqrawi P."/>
            <person name="Gross S."/>
            <person name="Joshi V."/>
            <person name="Fowler G."/>
            <person name="Nazareth L."/>
            <person name="Reid J."/>
            <person name="Worley K."/>
            <person name="Petrosino J."/>
            <person name="Highlander S."/>
            <person name="Gibbs R."/>
        </authorList>
    </citation>
    <scope>NUCLEOTIDE SEQUENCE [LARGE SCALE GENOMIC DNA]</scope>
    <source>
        <strain evidence="1 2">ATCC 51333</strain>
    </source>
</reference>
<comment type="caution">
    <text evidence="1">The sequence shown here is derived from an EMBL/GenBank/DDBJ whole genome shotgun (WGS) entry which is preliminary data.</text>
</comment>
<proteinExistence type="predicted"/>
<dbReference type="EMBL" id="AEPY01000011">
    <property type="protein sequence ID" value="EFU79434.1"/>
    <property type="molecule type" value="Genomic_DNA"/>
</dbReference>
<dbReference type="Proteomes" id="UP000005573">
    <property type="component" value="Unassembled WGS sequence"/>
</dbReference>